<dbReference type="NCBIfam" id="TIGR02436">
    <property type="entry name" value="four helix bundle protein"/>
    <property type="match status" value="1"/>
</dbReference>
<dbReference type="InterPro" id="IPR036583">
    <property type="entry name" value="23S_rRNA_IVS_sf"/>
</dbReference>
<dbReference type="InterPro" id="IPR012657">
    <property type="entry name" value="23S_rRNA-intervening_sequence"/>
</dbReference>
<dbReference type="AlphaFoldDB" id="A0A5C6VAP3"/>
<dbReference type="OrthoDB" id="9811959at2"/>
<dbReference type="Proteomes" id="UP000321168">
    <property type="component" value="Unassembled WGS sequence"/>
</dbReference>
<gene>
    <name evidence="1" type="ORF">FRX97_05260</name>
</gene>
<dbReference type="PANTHER" id="PTHR38471">
    <property type="entry name" value="FOUR HELIX BUNDLE PROTEIN"/>
    <property type="match status" value="1"/>
</dbReference>
<organism evidence="1 2">
    <name type="scientific">Luteibaculum oceani</name>
    <dbReference type="NCBI Taxonomy" id="1294296"/>
    <lineage>
        <taxon>Bacteria</taxon>
        <taxon>Pseudomonadati</taxon>
        <taxon>Bacteroidota</taxon>
        <taxon>Flavobacteriia</taxon>
        <taxon>Flavobacteriales</taxon>
        <taxon>Luteibaculaceae</taxon>
        <taxon>Luteibaculum</taxon>
    </lineage>
</organism>
<dbReference type="Pfam" id="PF05635">
    <property type="entry name" value="23S_rRNA_IVP"/>
    <property type="match status" value="1"/>
</dbReference>
<protein>
    <submittedName>
        <fullName evidence="1">Four helix bundle protein</fullName>
    </submittedName>
</protein>
<dbReference type="SUPFAM" id="SSF158446">
    <property type="entry name" value="IVS-encoded protein-like"/>
    <property type="match status" value="1"/>
</dbReference>
<keyword evidence="2" id="KW-1185">Reference proteome</keyword>
<accession>A0A5C6VAP3</accession>
<proteinExistence type="predicted"/>
<dbReference type="CDD" id="cd16377">
    <property type="entry name" value="23S_rRNA_IVP_like"/>
    <property type="match status" value="1"/>
</dbReference>
<dbReference type="EMBL" id="VORB01000004">
    <property type="protein sequence ID" value="TXC81416.1"/>
    <property type="molecule type" value="Genomic_DNA"/>
</dbReference>
<name>A0A5C6VAP3_9FLAO</name>
<dbReference type="Gene3D" id="1.20.1440.60">
    <property type="entry name" value="23S rRNA-intervening sequence"/>
    <property type="match status" value="1"/>
</dbReference>
<dbReference type="RefSeq" id="WP_147014145.1">
    <property type="nucleotide sequence ID" value="NZ_VORB01000004.1"/>
</dbReference>
<sequence>MEGHSYPFEKLEVWNLARNLSKRIYSITTDYPSSEQFGLVNQMPRAVVSVTSNIAEGTSRTSGKDQARFTQLAYSSLMELLNQLILSTDFGFLSQEKLQQIRNDISEISNKLNALRKYQLKQ</sequence>
<evidence type="ECO:0000313" key="2">
    <source>
        <dbReference type="Proteomes" id="UP000321168"/>
    </source>
</evidence>
<evidence type="ECO:0000313" key="1">
    <source>
        <dbReference type="EMBL" id="TXC81416.1"/>
    </source>
</evidence>
<reference evidence="1 2" key="1">
    <citation type="submission" date="2019-08" db="EMBL/GenBank/DDBJ databases">
        <title>Genome of Luteibaculum oceani JCM 18817.</title>
        <authorList>
            <person name="Bowman J.P."/>
        </authorList>
    </citation>
    <scope>NUCLEOTIDE SEQUENCE [LARGE SCALE GENOMIC DNA]</scope>
    <source>
        <strain evidence="1 2">JCM 18817</strain>
    </source>
</reference>
<dbReference type="PANTHER" id="PTHR38471:SF2">
    <property type="entry name" value="FOUR HELIX BUNDLE PROTEIN"/>
    <property type="match status" value="1"/>
</dbReference>
<comment type="caution">
    <text evidence="1">The sequence shown here is derived from an EMBL/GenBank/DDBJ whole genome shotgun (WGS) entry which is preliminary data.</text>
</comment>